<feature type="compositionally biased region" description="Basic and acidic residues" evidence="1">
    <location>
        <begin position="74"/>
        <end position="93"/>
    </location>
</feature>
<feature type="compositionally biased region" description="Low complexity" evidence="1">
    <location>
        <begin position="356"/>
        <end position="368"/>
    </location>
</feature>
<accession>A0A6J4JT91</accession>
<organism evidence="2">
    <name type="scientific">uncultured Mycobacteriales bacterium</name>
    <dbReference type="NCBI Taxonomy" id="581187"/>
    <lineage>
        <taxon>Bacteria</taxon>
        <taxon>Bacillati</taxon>
        <taxon>Actinomycetota</taxon>
        <taxon>Actinomycetes</taxon>
        <taxon>Mycobacteriales</taxon>
        <taxon>environmental samples</taxon>
    </lineage>
</organism>
<dbReference type="EC" id="1.14.19.3" evidence="2"/>
<feature type="non-terminal residue" evidence="2">
    <location>
        <position position="382"/>
    </location>
</feature>
<feature type="compositionally biased region" description="Gly residues" evidence="1">
    <location>
        <begin position="369"/>
        <end position="382"/>
    </location>
</feature>
<feature type="compositionally biased region" description="Basic and acidic residues" evidence="1">
    <location>
        <begin position="1"/>
        <end position="10"/>
    </location>
</feature>
<sequence>DRAAAQDRQPDGPPDPGRHRGHRPRAGRHPGRGGRQPRRAGRRLHPAGHRGPAGAGAVQPAGPARVDVPAGLAGRHDRPVDRQDPGEHGDRPQRHARPVGLDARPGDPLHHLGVGQRHPGRAVEAQPQRAAPRVHERAGQGQRPRLRDHAGRRGPALGAGVPAAAAVERAERDLLPVRHRRVRPRGRQVPQGPRPEGPLPPAGQEGAAQGAQAGHPRLPGAPAAVRALRAAHPGRQPHREPRPQPVDPLGDHVRALPVRGGDLHQDLHRGRDPRRLVSAADARRGQHQRHPAAAPDDRQPVLPDRAPSLPGPAEQPLPGDRAEGARPVRPVRAELHHRAAAQAGRLGLVDGHPALPAQRPRGPAVPRGRGPGAGPGRTPGGL</sequence>
<dbReference type="GO" id="GO:0016213">
    <property type="term" value="F:acyl-CoA 6-desaturase activity"/>
    <property type="evidence" value="ECO:0007669"/>
    <property type="project" value="UniProtKB-EC"/>
</dbReference>
<proteinExistence type="predicted"/>
<name>A0A6J4JT91_9ACTN</name>
<feature type="region of interest" description="Disordered" evidence="1">
    <location>
        <begin position="1"/>
        <end position="382"/>
    </location>
</feature>
<feature type="compositionally biased region" description="Low complexity" evidence="1">
    <location>
        <begin position="49"/>
        <end position="64"/>
    </location>
</feature>
<evidence type="ECO:0000313" key="2">
    <source>
        <dbReference type="EMBL" id="CAA9286946.1"/>
    </source>
</evidence>
<feature type="compositionally biased region" description="Basic and acidic residues" evidence="1">
    <location>
        <begin position="261"/>
        <end position="275"/>
    </location>
</feature>
<feature type="non-terminal residue" evidence="2">
    <location>
        <position position="1"/>
    </location>
</feature>
<keyword evidence="2" id="KW-0560">Oxidoreductase</keyword>
<dbReference type="EMBL" id="CADCTP010000385">
    <property type="protein sequence ID" value="CAA9286946.1"/>
    <property type="molecule type" value="Genomic_DNA"/>
</dbReference>
<feature type="compositionally biased region" description="Low complexity" evidence="1">
    <location>
        <begin position="153"/>
        <end position="167"/>
    </location>
</feature>
<dbReference type="AlphaFoldDB" id="A0A6J4JT91"/>
<feature type="compositionally biased region" description="Basic residues" evidence="1">
    <location>
        <begin position="19"/>
        <end position="48"/>
    </location>
</feature>
<feature type="compositionally biased region" description="Basic and acidic residues" evidence="1">
    <location>
        <begin position="320"/>
        <end position="337"/>
    </location>
</feature>
<reference evidence="2" key="1">
    <citation type="submission" date="2020-02" db="EMBL/GenBank/DDBJ databases">
        <authorList>
            <person name="Meier V. D."/>
        </authorList>
    </citation>
    <scope>NUCLEOTIDE SEQUENCE</scope>
    <source>
        <strain evidence="2">AVDCRST_MAG41</strain>
    </source>
</reference>
<feature type="compositionally biased region" description="Basic residues" evidence="1">
    <location>
        <begin position="177"/>
        <end position="186"/>
    </location>
</feature>
<gene>
    <name evidence="2" type="ORF">AVDCRST_MAG41-4063</name>
</gene>
<feature type="compositionally biased region" description="Pro residues" evidence="1">
    <location>
        <begin position="192"/>
        <end position="201"/>
    </location>
</feature>
<evidence type="ECO:0000256" key="1">
    <source>
        <dbReference type="SAM" id="MobiDB-lite"/>
    </source>
</evidence>
<feature type="compositionally biased region" description="Low complexity" evidence="1">
    <location>
        <begin position="202"/>
        <end position="231"/>
    </location>
</feature>
<protein>
    <submittedName>
        <fullName evidence="2">Linoleoyl-CoA desaturase</fullName>
        <ecNumber evidence="2">1.14.19.3</ecNumber>
    </submittedName>
</protein>